<dbReference type="EMBL" id="CP111027">
    <property type="protein sequence ID" value="WAR29506.1"/>
    <property type="molecule type" value="Genomic_DNA"/>
</dbReference>
<evidence type="ECO:0000313" key="2">
    <source>
        <dbReference type="Proteomes" id="UP001164746"/>
    </source>
</evidence>
<gene>
    <name evidence="1" type="ORF">MAR_003074</name>
</gene>
<sequence length="87" mass="10319">MYHGVMNEWTVDVDRRIYKGIQVGMDRGFVKVKDPIVIVTVFKEIEGAGRQVMKKKCEEKQERSKFLPTWTKDQNFLMSAKQFYRSL</sequence>
<evidence type="ECO:0000313" key="1">
    <source>
        <dbReference type="EMBL" id="WAR29506.1"/>
    </source>
</evidence>
<proteinExistence type="predicted"/>
<accession>A0ABY7G907</accession>
<keyword evidence="2" id="KW-1185">Reference proteome</keyword>
<dbReference type="Proteomes" id="UP001164746">
    <property type="component" value="Chromosome 16"/>
</dbReference>
<organism evidence="1 2">
    <name type="scientific">Mya arenaria</name>
    <name type="common">Soft-shell clam</name>
    <dbReference type="NCBI Taxonomy" id="6604"/>
    <lineage>
        <taxon>Eukaryota</taxon>
        <taxon>Metazoa</taxon>
        <taxon>Spiralia</taxon>
        <taxon>Lophotrochozoa</taxon>
        <taxon>Mollusca</taxon>
        <taxon>Bivalvia</taxon>
        <taxon>Autobranchia</taxon>
        <taxon>Heteroconchia</taxon>
        <taxon>Euheterodonta</taxon>
        <taxon>Imparidentia</taxon>
        <taxon>Neoheterodontei</taxon>
        <taxon>Myida</taxon>
        <taxon>Myoidea</taxon>
        <taxon>Myidae</taxon>
        <taxon>Mya</taxon>
    </lineage>
</organism>
<reference evidence="1" key="1">
    <citation type="submission" date="2022-11" db="EMBL/GenBank/DDBJ databases">
        <title>Centuries of genome instability and evolution in soft-shell clam transmissible cancer (bioRxiv).</title>
        <authorList>
            <person name="Hart S.F.M."/>
            <person name="Yonemitsu M.A."/>
            <person name="Giersch R.M."/>
            <person name="Beal B.F."/>
            <person name="Arriagada G."/>
            <person name="Davis B.W."/>
            <person name="Ostrander E.A."/>
            <person name="Goff S.P."/>
            <person name="Metzger M.J."/>
        </authorList>
    </citation>
    <scope>NUCLEOTIDE SEQUENCE</scope>
    <source>
        <strain evidence="1">MELC-2E11</strain>
        <tissue evidence="1">Siphon/mantle</tissue>
    </source>
</reference>
<protein>
    <submittedName>
        <fullName evidence="1">Uncharacterized protein</fullName>
    </submittedName>
</protein>
<name>A0ABY7G907_MYAAR</name>